<dbReference type="Pfam" id="PF13635">
    <property type="entry name" value="DUF4143"/>
    <property type="match status" value="1"/>
</dbReference>
<dbReference type="Proteomes" id="UP000269352">
    <property type="component" value="Unassembled WGS sequence"/>
</dbReference>
<evidence type="ECO:0000313" key="4">
    <source>
        <dbReference type="Proteomes" id="UP000269352"/>
    </source>
</evidence>
<dbReference type="AlphaFoldDB" id="A0A388TBU8"/>
<dbReference type="Pfam" id="PF13173">
    <property type="entry name" value="AAA_14"/>
    <property type="match status" value="1"/>
</dbReference>
<protein>
    <submittedName>
        <fullName evidence="3">AAA family ATPase</fullName>
    </submittedName>
</protein>
<reference evidence="3 4" key="1">
    <citation type="journal article" date="2019" name="ISME J.">
        <title>Genome analyses of uncultured TG2/ZB3 bacteria in 'Margulisbacteria' specifically attached to ectosymbiotic spirochetes of protists in the termite gut.</title>
        <authorList>
            <person name="Utami Y.D."/>
            <person name="Kuwahara H."/>
            <person name="Igai K."/>
            <person name="Murakami T."/>
            <person name="Sugaya K."/>
            <person name="Morikawa T."/>
            <person name="Nagura Y."/>
            <person name="Yuki M."/>
            <person name="Deevong P."/>
            <person name="Inoue T."/>
            <person name="Kihara K."/>
            <person name="Lo N."/>
            <person name="Yamada A."/>
            <person name="Ohkuma M."/>
            <person name="Hongoh Y."/>
        </authorList>
    </citation>
    <scope>NUCLEOTIDE SEQUENCE [LARGE SCALE GENOMIC DNA]</scope>
    <source>
        <strain evidence="3">NkOx7-01</strain>
    </source>
</reference>
<name>A0A388TBU8_TERA1</name>
<comment type="caution">
    <text evidence="3">The sequence shown here is derived from an EMBL/GenBank/DDBJ whole genome shotgun (WGS) entry which is preliminary data.</text>
</comment>
<dbReference type="Gene3D" id="3.40.50.300">
    <property type="entry name" value="P-loop containing nucleotide triphosphate hydrolases"/>
    <property type="match status" value="1"/>
</dbReference>
<dbReference type="SUPFAM" id="SSF52540">
    <property type="entry name" value="P-loop containing nucleoside triphosphate hydrolases"/>
    <property type="match status" value="1"/>
</dbReference>
<evidence type="ECO:0000259" key="2">
    <source>
        <dbReference type="SMART" id="SM00382"/>
    </source>
</evidence>
<feature type="domain" description="AAA+ ATPase" evidence="2">
    <location>
        <begin position="14"/>
        <end position="136"/>
    </location>
</feature>
<dbReference type="InterPro" id="IPR027417">
    <property type="entry name" value="P-loop_NTPase"/>
</dbReference>
<organism evidence="3 4">
    <name type="scientific">Termititenax aidoneus</name>
    <dbReference type="NCBI Taxonomy" id="2218524"/>
    <lineage>
        <taxon>Bacteria</taxon>
        <taxon>Bacillati</taxon>
        <taxon>Candidatus Margulisiibacteriota</taxon>
        <taxon>Candidatus Termititenacia</taxon>
        <taxon>Candidatus Termititenacales</taxon>
        <taxon>Candidatus Termititenacaceae</taxon>
        <taxon>Candidatus Termititenax</taxon>
    </lineage>
</organism>
<accession>A0A388TBU8</accession>
<dbReference type="EMBL" id="BGZN01000028">
    <property type="protein sequence ID" value="GBR74061.1"/>
    <property type="molecule type" value="Genomic_DNA"/>
</dbReference>
<dbReference type="InterPro" id="IPR036390">
    <property type="entry name" value="WH_DNA-bd_sf"/>
</dbReference>
<dbReference type="InterPro" id="IPR003593">
    <property type="entry name" value="AAA+_ATPase"/>
</dbReference>
<dbReference type="SMART" id="SM00382">
    <property type="entry name" value="AAA"/>
    <property type="match status" value="1"/>
</dbReference>
<evidence type="ECO:0000313" key="3">
    <source>
        <dbReference type="EMBL" id="GBR74061.1"/>
    </source>
</evidence>
<keyword evidence="1" id="KW-0238">DNA-binding</keyword>
<sequence>MLKREINIADKLKKGKTLLLFGPRRAGKTTLLKEFARTAKLKTVFYNGDNYRIQNKFSQTDIAELAKMVDGFEVLIIDEAQNIANIGRSLKILNDERPKLTVIATGSASFELRGQVGEPLLGRKTTQLLYPFSLAEILNGRQDLPPAVVWQEMRAQLLIYGMYPDSVLAKNDQERQDFLNELVDSLLLKDIFAYQEVKGSDLLFKLLALLAFQIGNEVSYSELAAKLGVNKITVQRYLDLLEKAFVVFRLGAFSRNLRNELTKTQKYFFYDNGVRNALIANFNPLDLRNDLGALWENFVINERLKRRACSGARANQYFWRTYAQKEIDLIEERDGKLFAYEIKYNPRAKAAAPKDWQAAYSKVSEFKIITPDNFLEWK</sequence>
<dbReference type="InterPro" id="IPR025420">
    <property type="entry name" value="DUF4143"/>
</dbReference>
<dbReference type="SUPFAM" id="SSF46785">
    <property type="entry name" value="Winged helix' DNA-binding domain"/>
    <property type="match status" value="1"/>
</dbReference>
<proteinExistence type="predicted"/>
<dbReference type="PANTHER" id="PTHR43566:SF1">
    <property type="entry name" value="AAA+ ATPASE DOMAIN-CONTAINING PROTEIN"/>
    <property type="match status" value="1"/>
</dbReference>
<evidence type="ECO:0000256" key="1">
    <source>
        <dbReference type="ARBA" id="ARBA00023125"/>
    </source>
</evidence>
<gene>
    <name evidence="3" type="ORF">NO1_1296</name>
</gene>
<dbReference type="InterPro" id="IPR041682">
    <property type="entry name" value="AAA_14"/>
</dbReference>
<dbReference type="GO" id="GO:0003677">
    <property type="term" value="F:DNA binding"/>
    <property type="evidence" value="ECO:0007669"/>
    <property type="project" value="UniProtKB-KW"/>
</dbReference>
<keyword evidence="4" id="KW-1185">Reference proteome</keyword>
<dbReference type="PANTHER" id="PTHR43566">
    <property type="entry name" value="CONSERVED PROTEIN"/>
    <property type="match status" value="1"/>
</dbReference>